<proteinExistence type="predicted"/>
<comment type="caution">
    <text evidence="1">The sequence shown here is derived from an EMBL/GenBank/DDBJ whole genome shotgun (WGS) entry which is preliminary data.</text>
</comment>
<dbReference type="EMBL" id="JARBWL010000002">
    <property type="protein sequence ID" value="MDI2595351.1"/>
    <property type="molecule type" value="Genomic_DNA"/>
</dbReference>
<accession>A0ABT6QX05</accession>
<evidence type="ECO:0000313" key="2">
    <source>
        <dbReference type="Proteomes" id="UP001159100"/>
    </source>
</evidence>
<evidence type="ECO:0000313" key="1">
    <source>
        <dbReference type="EMBL" id="MDI2595351.1"/>
    </source>
</evidence>
<keyword evidence="2" id="KW-1185">Reference proteome</keyword>
<gene>
    <name evidence="1" type="ORF">POF45_28585</name>
</gene>
<dbReference type="RefSeq" id="WP_259502509.1">
    <property type="nucleotide sequence ID" value="NZ_JARBWL010000002.1"/>
</dbReference>
<sequence>MTTTDDFRVHAHELIRDLDAATTQMMSLVSAHQLSGPEWERTTRWQHEAYERWMNYLNERSYGDPGNNDQSR</sequence>
<protein>
    <submittedName>
        <fullName evidence="1">Uncharacterized protein</fullName>
    </submittedName>
</protein>
<dbReference type="Proteomes" id="UP001159100">
    <property type="component" value="Unassembled WGS sequence"/>
</dbReference>
<name>A0ABT6QX05_9PSED</name>
<organism evidence="1 2">
    <name type="scientific">Pseudomonas fungipugnans</name>
    <dbReference type="NCBI Taxonomy" id="3024217"/>
    <lineage>
        <taxon>Bacteria</taxon>
        <taxon>Pseudomonadati</taxon>
        <taxon>Pseudomonadota</taxon>
        <taxon>Gammaproteobacteria</taxon>
        <taxon>Pseudomonadales</taxon>
        <taxon>Pseudomonadaceae</taxon>
        <taxon>Pseudomonas</taxon>
    </lineage>
</organism>
<reference evidence="1 2" key="1">
    <citation type="submission" date="2023-02" db="EMBL/GenBank/DDBJ databases">
        <title>Pseudomonas chrutzelriedensis sp. nov., a potently antifungal strain isolated from moss.</title>
        <authorList>
            <person name="Schnyder A."/>
            <person name="Kalawong R."/>
            <person name="Eberl L."/>
            <person name="Agnoli K."/>
        </authorList>
    </citation>
    <scope>NUCLEOTIDE SEQUENCE [LARGE SCALE GENOMIC DNA]</scope>
    <source>
        <strain evidence="1 2">681</strain>
    </source>
</reference>